<protein>
    <recommendedName>
        <fullName evidence="4">Acyl-CoA-binding domain-containing protein 5</fullName>
    </recommendedName>
</protein>
<organism evidence="3">
    <name type="scientific">Arion vulgaris</name>
    <dbReference type="NCBI Taxonomy" id="1028688"/>
    <lineage>
        <taxon>Eukaryota</taxon>
        <taxon>Metazoa</taxon>
        <taxon>Spiralia</taxon>
        <taxon>Lophotrochozoa</taxon>
        <taxon>Mollusca</taxon>
        <taxon>Gastropoda</taxon>
        <taxon>Heterobranchia</taxon>
        <taxon>Euthyneura</taxon>
        <taxon>Panpulmonata</taxon>
        <taxon>Eupulmonata</taxon>
        <taxon>Stylommatophora</taxon>
        <taxon>Helicina</taxon>
        <taxon>Arionoidea</taxon>
        <taxon>Arionidae</taxon>
        <taxon>Arion</taxon>
    </lineage>
</organism>
<feature type="compositionally biased region" description="Gly residues" evidence="1">
    <location>
        <begin position="276"/>
        <end position="291"/>
    </location>
</feature>
<feature type="region of interest" description="Disordered" evidence="1">
    <location>
        <begin position="226"/>
        <end position="291"/>
    </location>
</feature>
<dbReference type="AlphaFoldDB" id="A0A0B7BLL6"/>
<feature type="region of interest" description="Disordered" evidence="1">
    <location>
        <begin position="146"/>
        <end position="169"/>
    </location>
</feature>
<feature type="non-terminal residue" evidence="3">
    <location>
        <position position="1"/>
    </location>
</feature>
<sequence length="380" mass="41600">DEVLPSSYQFTQLLKCDVKWWKDAPGILPQSNSNNTNGHSSRFEHNGNGGSYDDSYDDLNVHIESEDEDDDEHNRIKLETNRTEEKHIVDSVSTVQRDQGDDSKLSVSQSNSSGDSESESDEFCDTSDDPIELVIPAFSHSFASSLPPLEENSATSTPANGGKSVHFDPRTCSQISDSLVVNTSQEDANLSDLTGYVQVDEAFPPETLSDEGQSGELDILMCRGGEEQERERRRRGGGHGSRDGSSTANRGGHTGNAGAAGESNSGAGGQRDLFPGPGGGGGWRGVGTGGHIGPTDLNEQIVVTLLRLQHDMSGVLNRLNSLEALVKERKNEKEKTIKTRKHWWPFPDLSVKSAVVLFIWPLLVHCIITYISRRRRKLNR</sequence>
<feature type="compositionally biased region" description="Acidic residues" evidence="1">
    <location>
        <begin position="116"/>
        <end position="127"/>
    </location>
</feature>
<dbReference type="EMBL" id="HACG01046927">
    <property type="protein sequence ID" value="CEK93792.1"/>
    <property type="molecule type" value="Transcribed_RNA"/>
</dbReference>
<gene>
    <name evidence="3" type="primary">ORF197292</name>
</gene>
<keyword evidence="2" id="KW-0812">Transmembrane</keyword>
<evidence type="ECO:0000256" key="1">
    <source>
        <dbReference type="SAM" id="MobiDB-lite"/>
    </source>
</evidence>
<reference evidence="3" key="1">
    <citation type="submission" date="2014-12" db="EMBL/GenBank/DDBJ databases">
        <title>Insight into the proteome of Arion vulgaris.</title>
        <authorList>
            <person name="Aradska J."/>
            <person name="Bulat T."/>
            <person name="Smidak R."/>
            <person name="Sarate P."/>
            <person name="Gangsoo J."/>
            <person name="Sialana F."/>
            <person name="Bilban M."/>
            <person name="Lubec G."/>
        </authorList>
    </citation>
    <scope>NUCLEOTIDE SEQUENCE</scope>
    <source>
        <tissue evidence="3">Skin</tissue>
    </source>
</reference>
<feature type="region of interest" description="Disordered" evidence="1">
    <location>
        <begin position="25"/>
        <end position="127"/>
    </location>
</feature>
<evidence type="ECO:0000256" key="2">
    <source>
        <dbReference type="SAM" id="Phobius"/>
    </source>
</evidence>
<evidence type="ECO:0008006" key="4">
    <source>
        <dbReference type="Google" id="ProtNLM"/>
    </source>
</evidence>
<feature type="compositionally biased region" description="Basic and acidic residues" evidence="1">
    <location>
        <begin position="72"/>
        <end position="89"/>
    </location>
</feature>
<accession>A0A0B7BLL6</accession>
<evidence type="ECO:0000313" key="3">
    <source>
        <dbReference type="EMBL" id="CEK93792.1"/>
    </source>
</evidence>
<proteinExistence type="predicted"/>
<keyword evidence="2" id="KW-1133">Transmembrane helix</keyword>
<keyword evidence="2" id="KW-0472">Membrane</keyword>
<feature type="compositionally biased region" description="Low complexity" evidence="1">
    <location>
        <begin position="106"/>
        <end position="115"/>
    </location>
</feature>
<name>A0A0B7BLL6_9EUPU</name>
<feature type="compositionally biased region" description="Low complexity" evidence="1">
    <location>
        <begin position="256"/>
        <end position="275"/>
    </location>
</feature>
<feature type="transmembrane region" description="Helical" evidence="2">
    <location>
        <begin position="354"/>
        <end position="372"/>
    </location>
</feature>
<feature type="compositionally biased region" description="Polar residues" evidence="1">
    <location>
        <begin position="29"/>
        <end position="40"/>
    </location>
</feature>